<protein>
    <submittedName>
        <fullName evidence="1">Uncharacterized protein</fullName>
    </submittedName>
</protein>
<organism evidence="1 2">
    <name type="scientific">Dictyocaulus viviparus</name>
    <name type="common">Bovine lungworm</name>
    <dbReference type="NCBI Taxonomy" id="29172"/>
    <lineage>
        <taxon>Eukaryota</taxon>
        <taxon>Metazoa</taxon>
        <taxon>Ecdysozoa</taxon>
        <taxon>Nematoda</taxon>
        <taxon>Chromadorea</taxon>
        <taxon>Rhabditida</taxon>
        <taxon>Rhabditina</taxon>
        <taxon>Rhabditomorpha</taxon>
        <taxon>Strongyloidea</taxon>
        <taxon>Metastrongylidae</taxon>
        <taxon>Dictyocaulus</taxon>
    </lineage>
</organism>
<evidence type="ECO:0000313" key="1">
    <source>
        <dbReference type="EMBL" id="KJH52635.1"/>
    </source>
</evidence>
<dbReference type="AlphaFoldDB" id="A0A0D8Y7C4"/>
<keyword evidence="2" id="KW-1185">Reference proteome</keyword>
<proteinExistence type="predicted"/>
<dbReference type="Proteomes" id="UP000053766">
    <property type="component" value="Unassembled WGS sequence"/>
</dbReference>
<name>A0A0D8Y7C4_DICVI</name>
<dbReference type="EMBL" id="KN716162">
    <property type="protein sequence ID" value="KJH52635.1"/>
    <property type="molecule type" value="Genomic_DNA"/>
</dbReference>
<reference evidence="2" key="2">
    <citation type="journal article" date="2016" name="Sci. Rep.">
        <title>Dictyocaulus viviparus genome, variome and transcriptome elucidate lungworm biology and support future intervention.</title>
        <authorList>
            <person name="McNulty S.N."/>
            <person name="Strube C."/>
            <person name="Rosa B.A."/>
            <person name="Martin J.C."/>
            <person name="Tyagi R."/>
            <person name="Choi Y.J."/>
            <person name="Wang Q."/>
            <person name="Hallsworth Pepin K."/>
            <person name="Zhang X."/>
            <person name="Ozersky P."/>
            <person name="Wilson R.K."/>
            <person name="Sternberg P.W."/>
            <person name="Gasser R.B."/>
            <person name="Mitreva M."/>
        </authorList>
    </citation>
    <scope>NUCLEOTIDE SEQUENCE [LARGE SCALE GENOMIC DNA]</scope>
    <source>
        <strain evidence="2">HannoverDv2000</strain>
    </source>
</reference>
<reference evidence="1 2" key="1">
    <citation type="submission" date="2013-11" db="EMBL/GenBank/DDBJ databases">
        <title>Draft genome of the bovine lungworm Dictyocaulus viviparus.</title>
        <authorList>
            <person name="Mitreva M."/>
        </authorList>
    </citation>
    <scope>NUCLEOTIDE SEQUENCE [LARGE SCALE GENOMIC DNA]</scope>
    <source>
        <strain evidence="1 2">HannoverDv2000</strain>
    </source>
</reference>
<accession>A0A0D8Y7C4</accession>
<sequence>MGRIRDEQYQNGEQGLNARQHTALLTEYAPPIRRKDIFQMIFFVLICDGTSIDRNEFRFSIDISLTLGIHLEIRGFMFDEKVIDGLSTTLG</sequence>
<gene>
    <name evidence="1" type="ORF">DICVIV_01220</name>
</gene>
<evidence type="ECO:0000313" key="2">
    <source>
        <dbReference type="Proteomes" id="UP000053766"/>
    </source>
</evidence>